<keyword evidence="3" id="KW-1185">Reference proteome</keyword>
<gene>
    <name evidence="2" type="ORF">ASD8599_00520</name>
</gene>
<dbReference type="Proteomes" id="UP000244880">
    <property type="component" value="Unassembled WGS sequence"/>
</dbReference>
<organism evidence="2 3">
    <name type="scientific">Ascidiaceihabitans donghaensis</name>
    <dbReference type="NCBI Taxonomy" id="1510460"/>
    <lineage>
        <taxon>Bacteria</taxon>
        <taxon>Pseudomonadati</taxon>
        <taxon>Pseudomonadota</taxon>
        <taxon>Alphaproteobacteria</taxon>
        <taxon>Rhodobacterales</taxon>
        <taxon>Paracoccaceae</taxon>
        <taxon>Ascidiaceihabitans</taxon>
    </lineage>
</organism>
<dbReference type="RefSeq" id="WP_108827081.1">
    <property type="nucleotide sequence ID" value="NZ_OMOR01000001.1"/>
</dbReference>
<dbReference type="AlphaFoldDB" id="A0A2R8B9N8"/>
<evidence type="ECO:0000313" key="2">
    <source>
        <dbReference type="EMBL" id="SPH19779.1"/>
    </source>
</evidence>
<reference evidence="2 3" key="1">
    <citation type="submission" date="2018-03" db="EMBL/GenBank/DDBJ databases">
        <authorList>
            <person name="Keele B.F."/>
        </authorList>
    </citation>
    <scope>NUCLEOTIDE SEQUENCE [LARGE SCALE GENOMIC DNA]</scope>
    <source>
        <strain evidence="2 3">CECT 8599</strain>
    </source>
</reference>
<dbReference type="EMBL" id="OMOR01000001">
    <property type="protein sequence ID" value="SPH19779.1"/>
    <property type="molecule type" value="Genomic_DNA"/>
</dbReference>
<evidence type="ECO:0000259" key="1">
    <source>
        <dbReference type="Pfam" id="PF13503"/>
    </source>
</evidence>
<dbReference type="Pfam" id="PF13503">
    <property type="entry name" value="DUF4123"/>
    <property type="match status" value="1"/>
</dbReference>
<sequence>MAEANSNTGTLELTEWLDVISIGPVLPLETEFGVDIPTAPTPLIPHLFASIDPSPDEITAWGNENIPEAHTYAILDASVLTLLPEMLETSELHHKCLFTGKALEEFGDAAPWLVKLEPDHPFTRNLMMGETEPAGLWHMRLGIFIRSRQPLDEVWRHLRKFTRVQDDDGTWFFNRFWSAPVSTKLMEFGNVPDLQQFVAPLFPTGRDTLRIIVLSDFSNAVLSRKAGTVPPTARPRLTQIVQDWMRYIRRVQQFEEIIAIAQKHVEKQMKLDRESSAIHLRSKREKFFKMGFWRRDHLTKLCVWELMLGPEFIDTYADGQIKRILISQPSDWEAIKQIGLFLEPPQEPTNAEIQLKMLAEQKARHAGVKSTP</sequence>
<feature type="domain" description="DUF4123" evidence="1">
    <location>
        <begin position="72"/>
        <end position="187"/>
    </location>
</feature>
<dbReference type="InterPro" id="IPR025391">
    <property type="entry name" value="DUF4123"/>
</dbReference>
<dbReference type="OrthoDB" id="6431152at2"/>
<accession>A0A2R8B9N8</accession>
<proteinExistence type="predicted"/>
<evidence type="ECO:0000313" key="3">
    <source>
        <dbReference type="Proteomes" id="UP000244880"/>
    </source>
</evidence>
<protein>
    <recommendedName>
        <fullName evidence="1">DUF4123 domain-containing protein</fullName>
    </recommendedName>
</protein>
<name>A0A2R8B9N8_9RHOB</name>